<dbReference type="InterPro" id="IPR050245">
    <property type="entry name" value="PrsA_foldase"/>
</dbReference>
<evidence type="ECO:0000256" key="1">
    <source>
        <dbReference type="ARBA" id="ARBA00000971"/>
    </source>
</evidence>
<evidence type="ECO:0000256" key="2">
    <source>
        <dbReference type="ARBA" id="ARBA00013194"/>
    </source>
</evidence>
<proteinExistence type="predicted"/>
<dbReference type="PANTHER" id="PTHR47245:SF1">
    <property type="entry name" value="FOLDASE PROTEIN PRSA"/>
    <property type="match status" value="1"/>
</dbReference>
<evidence type="ECO:0000313" key="8">
    <source>
        <dbReference type="EMBL" id="OKH25451.1"/>
    </source>
</evidence>
<comment type="caution">
    <text evidence="8">The sequence shown here is derived from an EMBL/GenBank/DDBJ whole genome shotgun (WGS) entry which is preliminary data.</text>
</comment>
<dbReference type="Gene3D" id="3.10.50.40">
    <property type="match status" value="1"/>
</dbReference>
<dbReference type="EMBL" id="MRCC01000010">
    <property type="protein sequence ID" value="OKH25451.1"/>
    <property type="molecule type" value="Genomic_DNA"/>
</dbReference>
<name>A0A1U7HPF4_9CHRO</name>
<dbReference type="SUPFAM" id="SSF54534">
    <property type="entry name" value="FKBP-like"/>
    <property type="match status" value="1"/>
</dbReference>
<gene>
    <name evidence="8" type="ORF">NIES1031_13865</name>
</gene>
<protein>
    <recommendedName>
        <fullName evidence="2">peptidylprolyl isomerase</fullName>
        <ecNumber evidence="2">5.2.1.8</ecNumber>
    </recommendedName>
</protein>
<evidence type="ECO:0000313" key="9">
    <source>
        <dbReference type="Proteomes" id="UP000185984"/>
    </source>
</evidence>
<dbReference type="RefSeq" id="WP_073550036.1">
    <property type="nucleotide sequence ID" value="NZ_CAWMVK010000002.1"/>
</dbReference>
<accession>A0A1U7HPF4</accession>
<dbReference type="InterPro" id="IPR046357">
    <property type="entry name" value="PPIase_dom_sf"/>
</dbReference>
<feature type="domain" description="PpiC" evidence="7">
    <location>
        <begin position="125"/>
        <end position="214"/>
    </location>
</feature>
<keyword evidence="4 6" id="KW-0697">Rotamase</keyword>
<organism evidence="8 9">
    <name type="scientific">Chroogloeocystis siderophila 5.2 s.c.1</name>
    <dbReference type="NCBI Taxonomy" id="247279"/>
    <lineage>
        <taxon>Bacteria</taxon>
        <taxon>Bacillati</taxon>
        <taxon>Cyanobacteriota</taxon>
        <taxon>Cyanophyceae</taxon>
        <taxon>Oscillatoriophycideae</taxon>
        <taxon>Chroococcales</taxon>
        <taxon>Chroococcaceae</taxon>
        <taxon>Chroogloeocystis</taxon>
    </lineage>
</organism>
<evidence type="ECO:0000256" key="3">
    <source>
        <dbReference type="ARBA" id="ARBA00022729"/>
    </source>
</evidence>
<dbReference type="PANTHER" id="PTHR47245">
    <property type="entry name" value="PEPTIDYLPROLYL ISOMERASE"/>
    <property type="match status" value="1"/>
</dbReference>
<dbReference type="SUPFAM" id="SSF109998">
    <property type="entry name" value="Triger factor/SurA peptide-binding domain-like"/>
    <property type="match status" value="1"/>
</dbReference>
<sequence>MESTSFLIVDDQPITLSQALKYLQTSGKLQPFILEILRQRILETELNTRKDLEINPGVIEQAIIDFRLQQQLTDPNIFQEWLINNGLDYPTFHQQVVFNFKLEKLRNIITEPRVQEYFIEQKIFLDRVVLSRIVVKEQELAEELKSQILEGARFEQLAQEYSVTDDRIVNGMMGPISRGQLPDALRALIELVNPGEVVGPIEIDEWYCLFRVEQFIPAALEGAVKQELENQLFEQWLGEKMQKLNIKLQVDS</sequence>
<keyword evidence="9" id="KW-1185">Reference proteome</keyword>
<dbReference type="EC" id="5.2.1.8" evidence="2"/>
<dbReference type="GO" id="GO:0003755">
    <property type="term" value="F:peptidyl-prolyl cis-trans isomerase activity"/>
    <property type="evidence" value="ECO:0007669"/>
    <property type="project" value="UniProtKB-KW"/>
</dbReference>
<dbReference type="OrthoDB" id="507969at2"/>
<keyword evidence="3" id="KW-0732">Signal</keyword>
<keyword evidence="5 6" id="KW-0413">Isomerase</keyword>
<evidence type="ECO:0000256" key="6">
    <source>
        <dbReference type="PROSITE-ProRule" id="PRU00278"/>
    </source>
</evidence>
<dbReference type="InterPro" id="IPR000297">
    <property type="entry name" value="PPIase_PpiC"/>
</dbReference>
<dbReference type="PROSITE" id="PS50198">
    <property type="entry name" value="PPIC_PPIASE_2"/>
    <property type="match status" value="1"/>
</dbReference>
<dbReference type="Proteomes" id="UP000185984">
    <property type="component" value="Unassembled WGS sequence"/>
</dbReference>
<dbReference type="AlphaFoldDB" id="A0A1U7HPF4"/>
<dbReference type="Pfam" id="PF00639">
    <property type="entry name" value="Rotamase"/>
    <property type="match status" value="1"/>
</dbReference>
<evidence type="ECO:0000256" key="5">
    <source>
        <dbReference type="ARBA" id="ARBA00023235"/>
    </source>
</evidence>
<evidence type="ECO:0000256" key="4">
    <source>
        <dbReference type="ARBA" id="ARBA00023110"/>
    </source>
</evidence>
<reference evidence="8 9" key="1">
    <citation type="submission" date="2016-11" db="EMBL/GenBank/DDBJ databases">
        <title>Draft Genome Sequences of Nine Cyanobacterial Strains from Diverse Habitats.</title>
        <authorList>
            <person name="Zhu T."/>
            <person name="Hou S."/>
            <person name="Lu X."/>
            <person name="Hess W.R."/>
        </authorList>
    </citation>
    <scope>NUCLEOTIDE SEQUENCE [LARGE SCALE GENOMIC DNA]</scope>
    <source>
        <strain evidence="8 9">5.2 s.c.1</strain>
    </source>
</reference>
<dbReference type="InterPro" id="IPR027304">
    <property type="entry name" value="Trigger_fact/SurA_dom_sf"/>
</dbReference>
<evidence type="ECO:0000259" key="7">
    <source>
        <dbReference type="PROSITE" id="PS50198"/>
    </source>
</evidence>
<comment type="catalytic activity">
    <reaction evidence="1">
        <text>[protein]-peptidylproline (omega=180) = [protein]-peptidylproline (omega=0)</text>
        <dbReference type="Rhea" id="RHEA:16237"/>
        <dbReference type="Rhea" id="RHEA-COMP:10747"/>
        <dbReference type="Rhea" id="RHEA-COMP:10748"/>
        <dbReference type="ChEBI" id="CHEBI:83833"/>
        <dbReference type="ChEBI" id="CHEBI:83834"/>
        <dbReference type="EC" id="5.2.1.8"/>
    </reaction>
</comment>
<dbReference type="STRING" id="247279.NIES1031_13865"/>